<feature type="compositionally biased region" description="Basic residues" evidence="1">
    <location>
        <begin position="241"/>
        <end position="260"/>
    </location>
</feature>
<feature type="region of interest" description="Disordered" evidence="1">
    <location>
        <begin position="148"/>
        <end position="171"/>
    </location>
</feature>
<organism evidence="2 3">
    <name type="scientific">Thalassiosira oceanica</name>
    <name type="common">Marine diatom</name>
    <dbReference type="NCBI Taxonomy" id="159749"/>
    <lineage>
        <taxon>Eukaryota</taxon>
        <taxon>Sar</taxon>
        <taxon>Stramenopiles</taxon>
        <taxon>Ochrophyta</taxon>
        <taxon>Bacillariophyta</taxon>
        <taxon>Coscinodiscophyceae</taxon>
        <taxon>Thalassiosirophycidae</taxon>
        <taxon>Thalassiosirales</taxon>
        <taxon>Thalassiosiraceae</taxon>
        <taxon>Thalassiosira</taxon>
    </lineage>
</organism>
<feature type="region of interest" description="Disordered" evidence="1">
    <location>
        <begin position="1"/>
        <end position="81"/>
    </location>
</feature>
<proteinExistence type="predicted"/>
<sequence length="322" mass="35759">TAPASESPTGGDKKKTKKKGGKKRSQIDERERGAPAPPPSRVPASRAPQVSDTTAGSRRLHPMSSTRRLWTAGSRGKSTPTVTVPRHELEQLRRTERDLQMLTWRYARLRQAHHCLTQEIARSTAAVPIHGEDDDDDDDDEATVAAASNLTGIDCCPAQLDDDDDDDVMPASEDDEAAAMDGDPYDGGAPVYHDCPNNLQSVHTAPLLAFGLAPATTDDIRQIETNNLQQSQDVEGLPLVPKRKRRRKRKRQRPRRRKGQANKPRPTHSPVTPPRRHANVRRQAAKTHESFIKEFQAYFYSSAAKYCPASGFDTNWHRKGIG</sequence>
<name>K0RPW3_THAOC</name>
<evidence type="ECO:0000313" key="2">
    <source>
        <dbReference type="EMBL" id="EJK54374.1"/>
    </source>
</evidence>
<evidence type="ECO:0000256" key="1">
    <source>
        <dbReference type="SAM" id="MobiDB-lite"/>
    </source>
</evidence>
<reference evidence="2 3" key="1">
    <citation type="journal article" date="2012" name="Genome Biol.">
        <title>Genome and low-iron response of an oceanic diatom adapted to chronic iron limitation.</title>
        <authorList>
            <person name="Lommer M."/>
            <person name="Specht M."/>
            <person name="Roy A.S."/>
            <person name="Kraemer L."/>
            <person name="Andreson R."/>
            <person name="Gutowska M.A."/>
            <person name="Wolf J."/>
            <person name="Bergner S.V."/>
            <person name="Schilhabel M.B."/>
            <person name="Klostermeier U.C."/>
            <person name="Beiko R.G."/>
            <person name="Rosenstiel P."/>
            <person name="Hippler M."/>
            <person name="Laroche J."/>
        </authorList>
    </citation>
    <scope>NUCLEOTIDE SEQUENCE [LARGE SCALE GENOMIC DNA]</scope>
    <source>
        <strain evidence="2 3">CCMP1005</strain>
    </source>
</reference>
<feature type="compositionally biased region" description="Basic residues" evidence="1">
    <location>
        <begin position="274"/>
        <end position="285"/>
    </location>
</feature>
<keyword evidence="3" id="KW-1185">Reference proteome</keyword>
<dbReference type="EMBL" id="AGNL01035914">
    <property type="protein sequence ID" value="EJK54374.1"/>
    <property type="molecule type" value="Genomic_DNA"/>
</dbReference>
<feature type="non-terminal residue" evidence="2">
    <location>
        <position position="1"/>
    </location>
</feature>
<feature type="region of interest" description="Disordered" evidence="1">
    <location>
        <begin position="225"/>
        <end position="286"/>
    </location>
</feature>
<dbReference type="AlphaFoldDB" id="K0RPW3"/>
<evidence type="ECO:0000313" key="3">
    <source>
        <dbReference type="Proteomes" id="UP000266841"/>
    </source>
</evidence>
<feature type="compositionally biased region" description="Basic residues" evidence="1">
    <location>
        <begin position="14"/>
        <end position="24"/>
    </location>
</feature>
<comment type="caution">
    <text evidence="2">The sequence shown here is derived from an EMBL/GenBank/DDBJ whole genome shotgun (WGS) entry which is preliminary data.</text>
</comment>
<protein>
    <submittedName>
        <fullName evidence="2">Uncharacterized protein</fullName>
    </submittedName>
</protein>
<dbReference type="Proteomes" id="UP000266841">
    <property type="component" value="Unassembled WGS sequence"/>
</dbReference>
<gene>
    <name evidence="2" type="ORF">THAOC_26004</name>
</gene>
<feature type="compositionally biased region" description="Acidic residues" evidence="1">
    <location>
        <begin position="160"/>
        <end position="171"/>
    </location>
</feature>
<accession>K0RPW3</accession>